<name>A0A1G2LQU6_9BACT</name>
<dbReference type="GO" id="GO:0019323">
    <property type="term" value="P:pentose catabolic process"/>
    <property type="evidence" value="ECO:0007669"/>
    <property type="project" value="TreeGrafter"/>
</dbReference>
<evidence type="ECO:0000259" key="3">
    <source>
        <dbReference type="SMART" id="SM01007"/>
    </source>
</evidence>
<dbReference type="SMART" id="SM01007">
    <property type="entry name" value="Aldolase_II"/>
    <property type="match status" value="1"/>
</dbReference>
<dbReference type="GO" id="GO:0015937">
    <property type="term" value="P:coenzyme A biosynthetic process"/>
    <property type="evidence" value="ECO:0007669"/>
    <property type="project" value="UniProtKB-ARBA"/>
</dbReference>
<sequence length="396" mass="44551">MNILITAGGTIVKIDDVRHIGNFSTGSFPAKIANASLLKGHEVIYLHAKNAKIPTANRKLKLIAYETYDDYANELKKILNKNSIDIAFLGAAVSDYGVKRHKGKIPSSKLLLTIRLFRLPKVIKSVKQWSKTPLFQVGFKLLSNATKKELVENAYKSNLENRSDLTIASDFSEIKSGKREVMLITPEKGAIKLKEPNLAKKIVEFAEKRARTNRFKTVLISKTIGKKYNKEMKLFKELCGRLSKQGLMPEFFKGAVSGHGSLALRTDNNSFLITARGSNKKNLRPGDITLVRKVDWKKRKILIEAPQDKKASFNAVLVSAIFDKFPRVNAVVHTHSFTKKAPITEFPYTPGTLEYAKKTLNLFKKNIRIINLKNHGLVAIGNDLKETVNYVLRQFI</sequence>
<dbReference type="SUPFAM" id="SSF53639">
    <property type="entry name" value="AraD/HMP-PK domain-like"/>
    <property type="match status" value="1"/>
</dbReference>
<keyword evidence="2" id="KW-0456">Lyase</keyword>
<protein>
    <recommendedName>
        <fullName evidence="3">Class II aldolase/adducin N-terminal domain-containing protein</fullName>
    </recommendedName>
</protein>
<proteinExistence type="predicted"/>
<dbReference type="SUPFAM" id="SSF102645">
    <property type="entry name" value="CoaB-like"/>
    <property type="match status" value="1"/>
</dbReference>
<dbReference type="Pfam" id="PF00596">
    <property type="entry name" value="Aldolase_II"/>
    <property type="match status" value="1"/>
</dbReference>
<dbReference type="GO" id="GO:0005829">
    <property type="term" value="C:cytosol"/>
    <property type="evidence" value="ECO:0007669"/>
    <property type="project" value="TreeGrafter"/>
</dbReference>
<evidence type="ECO:0000256" key="1">
    <source>
        <dbReference type="ARBA" id="ARBA00022723"/>
    </source>
</evidence>
<dbReference type="Proteomes" id="UP000177171">
    <property type="component" value="Unassembled WGS sequence"/>
</dbReference>
<dbReference type="Gene3D" id="3.40.225.10">
    <property type="entry name" value="Class II aldolase/adducin N-terminal domain"/>
    <property type="match status" value="1"/>
</dbReference>
<dbReference type="InterPro" id="IPR036409">
    <property type="entry name" value="Aldolase_II/adducin_N_sf"/>
</dbReference>
<evidence type="ECO:0000256" key="2">
    <source>
        <dbReference type="ARBA" id="ARBA00023239"/>
    </source>
</evidence>
<dbReference type="InterPro" id="IPR035929">
    <property type="entry name" value="CoaB-like_sf"/>
</dbReference>
<dbReference type="GO" id="GO:0046872">
    <property type="term" value="F:metal ion binding"/>
    <property type="evidence" value="ECO:0007669"/>
    <property type="project" value="UniProtKB-KW"/>
</dbReference>
<reference evidence="4 5" key="1">
    <citation type="journal article" date="2016" name="Nat. Commun.">
        <title>Thousands of microbial genomes shed light on interconnected biogeochemical processes in an aquifer system.</title>
        <authorList>
            <person name="Anantharaman K."/>
            <person name="Brown C.T."/>
            <person name="Hug L.A."/>
            <person name="Sharon I."/>
            <person name="Castelle C.J."/>
            <person name="Probst A.J."/>
            <person name="Thomas B.C."/>
            <person name="Singh A."/>
            <person name="Wilkins M.J."/>
            <person name="Karaoz U."/>
            <person name="Brodie E.L."/>
            <person name="Williams K.H."/>
            <person name="Hubbard S.S."/>
            <person name="Banfield J.F."/>
        </authorList>
    </citation>
    <scope>NUCLEOTIDE SEQUENCE [LARGE SCALE GENOMIC DNA]</scope>
</reference>
<organism evidence="4 5">
    <name type="scientific">Candidatus Sungbacteria bacterium RIFCSPLOWO2_12_FULL_41_11</name>
    <dbReference type="NCBI Taxonomy" id="1802286"/>
    <lineage>
        <taxon>Bacteria</taxon>
        <taxon>Candidatus Sungiibacteriota</taxon>
    </lineage>
</organism>
<dbReference type="Pfam" id="PF04127">
    <property type="entry name" value="DFP"/>
    <property type="match status" value="1"/>
</dbReference>
<keyword evidence="1" id="KW-0479">Metal-binding</keyword>
<accession>A0A1G2LQU6</accession>
<feature type="domain" description="Class II aldolase/adducin N-terminal" evidence="3">
    <location>
        <begin position="233"/>
        <end position="396"/>
    </location>
</feature>
<dbReference type="PANTHER" id="PTHR22789">
    <property type="entry name" value="FUCULOSE PHOSPHATE ALDOLASE"/>
    <property type="match status" value="1"/>
</dbReference>
<dbReference type="GO" id="GO:0016832">
    <property type="term" value="F:aldehyde-lyase activity"/>
    <property type="evidence" value="ECO:0007669"/>
    <property type="project" value="TreeGrafter"/>
</dbReference>
<comment type="caution">
    <text evidence="4">The sequence shown here is derived from an EMBL/GenBank/DDBJ whole genome shotgun (WGS) entry which is preliminary data.</text>
</comment>
<dbReference type="InterPro" id="IPR001303">
    <property type="entry name" value="Aldolase_II/adducin_N"/>
</dbReference>
<evidence type="ECO:0000313" key="5">
    <source>
        <dbReference type="Proteomes" id="UP000177171"/>
    </source>
</evidence>
<dbReference type="Gene3D" id="3.40.50.10300">
    <property type="entry name" value="CoaB-like"/>
    <property type="match status" value="1"/>
</dbReference>
<dbReference type="AlphaFoldDB" id="A0A1G2LQU6"/>
<dbReference type="InterPro" id="IPR050197">
    <property type="entry name" value="Aldolase_class_II_sugar_metab"/>
</dbReference>
<dbReference type="InterPro" id="IPR007085">
    <property type="entry name" value="DNA/pantothenate-metab_flavo_C"/>
</dbReference>
<dbReference type="PANTHER" id="PTHR22789:SF0">
    <property type="entry name" value="3-OXO-TETRONATE 4-PHOSPHATE DECARBOXYLASE-RELATED"/>
    <property type="match status" value="1"/>
</dbReference>
<gene>
    <name evidence="4" type="ORF">A3G49_05975</name>
</gene>
<evidence type="ECO:0000313" key="4">
    <source>
        <dbReference type="EMBL" id="OHA13986.1"/>
    </source>
</evidence>
<dbReference type="EMBL" id="MHQY01000014">
    <property type="protein sequence ID" value="OHA13986.1"/>
    <property type="molecule type" value="Genomic_DNA"/>
</dbReference>